<dbReference type="InterPro" id="IPR015424">
    <property type="entry name" value="PyrdxlP-dep_Trfase"/>
</dbReference>
<dbReference type="Pfam" id="PF00266">
    <property type="entry name" value="Aminotran_5"/>
    <property type="match status" value="1"/>
</dbReference>
<dbReference type="Gene3D" id="3.40.640.10">
    <property type="entry name" value="Type I PLP-dependent aspartate aminotransferase-like (Major domain)"/>
    <property type="match status" value="1"/>
</dbReference>
<dbReference type="InterPro" id="IPR015421">
    <property type="entry name" value="PyrdxlP-dep_Trfase_major"/>
</dbReference>
<dbReference type="RefSeq" id="WP_115330666.1">
    <property type="nucleotide sequence ID" value="NZ_CAAAHP010000001.1"/>
</dbReference>
<dbReference type="InterPro" id="IPR000192">
    <property type="entry name" value="Aminotrans_V_dom"/>
</dbReference>
<gene>
    <name evidence="3" type="primary">sufS_2</name>
    <name evidence="3" type="ORF">NCTC13316_01089</name>
</gene>
<sequence length="373" mass="41952">MINWDSYRDLFPVVKDKTYFMTAGGGAMPTPVYEAIKDRYWQVMHRGGDAFGENIGIMESCREKIANLINAEKENIAFIPNVSYGMNAIANSLISQNTVLIPENDFPSTIVPWENINAPIEFISTTPDLQDNILEILTNQSTENCSLVTSSISYANGYQLNLDELAKHKKQTHFIINHTQGIGVFPVDVKKQKIDALVCSAYKWMCCGEGISFMYISNELFKKMKPALVGWRSIQQAMSFNGQKQYYNDARVFELGWDNMTIFSGLKAALELLSEIGIENIAARVSSLSSYLINALEKQGIPVLTLNNKEHISGNVLIGPLKNPNAVFEALQKKNIWVNARGNGIRVSLHFYNTFEDIEKLVRVMPEIMKADK</sequence>
<dbReference type="OrthoDB" id="9764293at2"/>
<evidence type="ECO:0000256" key="1">
    <source>
        <dbReference type="ARBA" id="ARBA00022898"/>
    </source>
</evidence>
<dbReference type="Proteomes" id="UP000254794">
    <property type="component" value="Unassembled WGS sequence"/>
</dbReference>
<dbReference type="PANTHER" id="PTHR43586:SF15">
    <property type="entry name" value="BLR3095 PROTEIN"/>
    <property type="match status" value="1"/>
</dbReference>
<dbReference type="EMBL" id="UGOD01000001">
    <property type="protein sequence ID" value="STX51000.1"/>
    <property type="molecule type" value="Genomic_DNA"/>
</dbReference>
<dbReference type="EC" id="2.8.1.7" evidence="3"/>
<evidence type="ECO:0000259" key="2">
    <source>
        <dbReference type="Pfam" id="PF00266"/>
    </source>
</evidence>
<evidence type="ECO:0000313" key="3">
    <source>
        <dbReference type="EMBL" id="STX51000.1"/>
    </source>
</evidence>
<accession>A0A378JLN3</accession>
<reference evidence="3 4" key="1">
    <citation type="submission" date="2018-06" db="EMBL/GenBank/DDBJ databases">
        <authorList>
            <consortium name="Pathogen Informatics"/>
            <person name="Doyle S."/>
        </authorList>
    </citation>
    <scope>NUCLEOTIDE SEQUENCE [LARGE SCALE GENOMIC DNA]</scope>
    <source>
        <strain evidence="3 4">NCTC13316</strain>
    </source>
</reference>
<feature type="domain" description="Aminotransferase class V" evidence="2">
    <location>
        <begin position="19"/>
        <end position="361"/>
    </location>
</feature>
<keyword evidence="4" id="KW-1185">Reference proteome</keyword>
<keyword evidence="3" id="KW-0808">Transferase</keyword>
<dbReference type="GO" id="GO:0008483">
    <property type="term" value="F:transaminase activity"/>
    <property type="evidence" value="ECO:0007669"/>
    <property type="project" value="UniProtKB-KW"/>
</dbReference>
<protein>
    <submittedName>
        <fullName evidence="3">Aminotransferase class V</fullName>
        <ecNumber evidence="3">2.8.1.7</ecNumber>
    </submittedName>
</protein>
<dbReference type="SUPFAM" id="SSF53383">
    <property type="entry name" value="PLP-dependent transferases"/>
    <property type="match status" value="1"/>
</dbReference>
<dbReference type="GO" id="GO:0031071">
    <property type="term" value="F:cysteine desulfurase activity"/>
    <property type="evidence" value="ECO:0007669"/>
    <property type="project" value="UniProtKB-EC"/>
</dbReference>
<dbReference type="PANTHER" id="PTHR43586">
    <property type="entry name" value="CYSTEINE DESULFURASE"/>
    <property type="match status" value="1"/>
</dbReference>
<proteinExistence type="predicted"/>
<evidence type="ECO:0000313" key="4">
    <source>
        <dbReference type="Proteomes" id="UP000254794"/>
    </source>
</evidence>
<dbReference type="AlphaFoldDB" id="A0A378JLN3"/>
<keyword evidence="3" id="KW-0032">Aminotransferase</keyword>
<name>A0A378JLN3_9GAMM</name>
<organism evidence="3 4">
    <name type="scientific">Legionella busanensis</name>
    <dbReference type="NCBI Taxonomy" id="190655"/>
    <lineage>
        <taxon>Bacteria</taxon>
        <taxon>Pseudomonadati</taxon>
        <taxon>Pseudomonadota</taxon>
        <taxon>Gammaproteobacteria</taxon>
        <taxon>Legionellales</taxon>
        <taxon>Legionellaceae</taxon>
        <taxon>Legionella</taxon>
    </lineage>
</organism>
<keyword evidence="1" id="KW-0663">Pyridoxal phosphate</keyword>
<dbReference type="Gene3D" id="3.90.1150.10">
    <property type="entry name" value="Aspartate Aminotransferase, domain 1"/>
    <property type="match status" value="1"/>
</dbReference>
<dbReference type="InterPro" id="IPR015422">
    <property type="entry name" value="PyrdxlP-dep_Trfase_small"/>
</dbReference>